<keyword evidence="1" id="KW-0547">Nucleotide-binding</keyword>
<dbReference type="Pfam" id="PF00005">
    <property type="entry name" value="ABC_tran"/>
    <property type="match status" value="1"/>
</dbReference>
<accession>A0ABT9XF91</accession>
<dbReference type="EMBL" id="JAUSTP010000003">
    <property type="protein sequence ID" value="MDQ0188964.1"/>
    <property type="molecule type" value="Genomic_DNA"/>
</dbReference>
<dbReference type="InterPro" id="IPR003439">
    <property type="entry name" value="ABC_transporter-like_ATP-bd"/>
</dbReference>
<feature type="domain" description="ABC transporter" evidence="3">
    <location>
        <begin position="14"/>
        <end position="242"/>
    </location>
</feature>
<dbReference type="SMART" id="SM00382">
    <property type="entry name" value="AAA"/>
    <property type="match status" value="1"/>
</dbReference>
<name>A0ABT9XF91_9BACL</name>
<evidence type="ECO:0000313" key="5">
    <source>
        <dbReference type="Proteomes" id="UP001232973"/>
    </source>
</evidence>
<protein>
    <submittedName>
        <fullName evidence="4">ABC-2 type transport system ATP-binding protein</fullName>
    </submittedName>
</protein>
<comment type="caution">
    <text evidence="4">The sequence shown here is derived from an EMBL/GenBank/DDBJ whole genome shotgun (WGS) entry which is preliminary data.</text>
</comment>
<evidence type="ECO:0000313" key="4">
    <source>
        <dbReference type="EMBL" id="MDQ0188964.1"/>
    </source>
</evidence>
<dbReference type="Gene3D" id="3.40.50.300">
    <property type="entry name" value="P-loop containing nucleotide triphosphate hydrolases"/>
    <property type="match status" value="1"/>
</dbReference>
<dbReference type="SUPFAM" id="SSF52540">
    <property type="entry name" value="P-loop containing nucleoside triphosphate hydrolases"/>
    <property type="match status" value="1"/>
</dbReference>
<gene>
    <name evidence="4" type="ORF">J2S03_000778</name>
</gene>
<dbReference type="InterPro" id="IPR027417">
    <property type="entry name" value="P-loop_NTPase"/>
</dbReference>
<evidence type="ECO:0000256" key="2">
    <source>
        <dbReference type="ARBA" id="ARBA00022840"/>
    </source>
</evidence>
<keyword evidence="5" id="KW-1185">Reference proteome</keyword>
<dbReference type="InterPro" id="IPR003593">
    <property type="entry name" value="AAA+_ATPase"/>
</dbReference>
<evidence type="ECO:0000256" key="1">
    <source>
        <dbReference type="ARBA" id="ARBA00022741"/>
    </source>
</evidence>
<dbReference type="PANTHER" id="PTHR43158:SF1">
    <property type="entry name" value="ABC TRANSPORTER, ATP-BINDING PROTEIN"/>
    <property type="match status" value="1"/>
</dbReference>
<dbReference type="GO" id="GO:0005524">
    <property type="term" value="F:ATP binding"/>
    <property type="evidence" value="ECO:0007669"/>
    <property type="project" value="UniProtKB-KW"/>
</dbReference>
<organism evidence="4 5">
    <name type="scientific">Alicyclobacillus cycloheptanicus</name>
    <dbReference type="NCBI Taxonomy" id="1457"/>
    <lineage>
        <taxon>Bacteria</taxon>
        <taxon>Bacillati</taxon>
        <taxon>Bacillota</taxon>
        <taxon>Bacilli</taxon>
        <taxon>Bacillales</taxon>
        <taxon>Alicyclobacillaceae</taxon>
        <taxon>Alicyclobacillus</taxon>
    </lineage>
</organism>
<dbReference type="RefSeq" id="WP_274456445.1">
    <property type="nucleotide sequence ID" value="NZ_CP067097.1"/>
</dbReference>
<keyword evidence="2 4" id="KW-0067">ATP-binding</keyword>
<proteinExistence type="predicted"/>
<reference evidence="4 5" key="1">
    <citation type="submission" date="2023-07" db="EMBL/GenBank/DDBJ databases">
        <title>Genomic Encyclopedia of Type Strains, Phase IV (KMG-IV): sequencing the most valuable type-strain genomes for metagenomic binning, comparative biology and taxonomic classification.</title>
        <authorList>
            <person name="Goeker M."/>
        </authorList>
    </citation>
    <scope>NUCLEOTIDE SEQUENCE [LARGE SCALE GENOMIC DNA]</scope>
    <source>
        <strain evidence="4 5">DSM 4006</strain>
    </source>
</reference>
<dbReference type="Proteomes" id="UP001232973">
    <property type="component" value="Unassembled WGS sequence"/>
</dbReference>
<dbReference type="CDD" id="cd03230">
    <property type="entry name" value="ABC_DR_subfamily_A"/>
    <property type="match status" value="1"/>
</dbReference>
<dbReference type="PANTHER" id="PTHR43158">
    <property type="entry name" value="SKFA PEPTIDE EXPORT ATP-BINDING PROTEIN SKFE"/>
    <property type="match status" value="1"/>
</dbReference>
<dbReference type="PROSITE" id="PS50893">
    <property type="entry name" value="ABC_TRANSPORTER_2"/>
    <property type="match status" value="1"/>
</dbReference>
<evidence type="ECO:0000259" key="3">
    <source>
        <dbReference type="PROSITE" id="PS50893"/>
    </source>
</evidence>
<sequence>MTTIASMTTMTSAVYCDGVTKRFGKQFALNELHLAIPKGKIVGVLGPNGAGKSTLFRMLTGLAKPDRGSISVLGQRPGWRTNAHIAYLPDRARWYGDHTVNRAFHWGESLLPGFDRAVAERLAAFMNIDLDARVSGMSRGQEARLMLILCVARSVPLIILDEPFSGIDVISRERIIESLIDHMSSSELADVERTVLISTHEIYEAEALFDHAVFLRDGQVALSGDADELRAAHGSMHATMKQLYR</sequence>